<feature type="domain" description="HTH lysR-type" evidence="5">
    <location>
        <begin position="3"/>
        <end position="60"/>
    </location>
</feature>
<dbReference type="PANTHER" id="PTHR30126">
    <property type="entry name" value="HTH-TYPE TRANSCRIPTIONAL REGULATOR"/>
    <property type="match status" value="1"/>
</dbReference>
<evidence type="ECO:0000256" key="3">
    <source>
        <dbReference type="ARBA" id="ARBA00023125"/>
    </source>
</evidence>
<dbReference type="GO" id="GO:0000976">
    <property type="term" value="F:transcription cis-regulatory region binding"/>
    <property type="evidence" value="ECO:0007669"/>
    <property type="project" value="TreeGrafter"/>
</dbReference>
<dbReference type="InterPro" id="IPR036390">
    <property type="entry name" value="WH_DNA-bd_sf"/>
</dbReference>
<dbReference type="AlphaFoldDB" id="A0A3D9I2C3"/>
<evidence type="ECO:0000256" key="2">
    <source>
        <dbReference type="ARBA" id="ARBA00023015"/>
    </source>
</evidence>
<evidence type="ECO:0000259" key="5">
    <source>
        <dbReference type="PROSITE" id="PS50931"/>
    </source>
</evidence>
<dbReference type="RefSeq" id="WP_391574453.1">
    <property type="nucleotide sequence ID" value="NZ_QRDZ01000041.1"/>
</dbReference>
<keyword evidence="3 6" id="KW-0238">DNA-binding</keyword>
<reference evidence="6 7" key="1">
    <citation type="submission" date="2018-07" db="EMBL/GenBank/DDBJ databases">
        <title>Genomic Encyclopedia of Type Strains, Phase III (KMG-III): the genomes of soil and plant-associated and newly described type strains.</title>
        <authorList>
            <person name="Whitman W."/>
        </authorList>
    </citation>
    <scope>NUCLEOTIDE SEQUENCE [LARGE SCALE GENOMIC DNA]</scope>
    <source>
        <strain evidence="6 7">CECT 7287</strain>
    </source>
</reference>
<dbReference type="InterPro" id="IPR036388">
    <property type="entry name" value="WH-like_DNA-bd_sf"/>
</dbReference>
<accession>A0A3D9I2C3</accession>
<gene>
    <name evidence="6" type="ORF">DFP98_14154</name>
</gene>
<name>A0A3D9I2C3_9BACL</name>
<dbReference type="CDD" id="cd05466">
    <property type="entry name" value="PBP2_LTTR_substrate"/>
    <property type="match status" value="1"/>
</dbReference>
<dbReference type="EMBL" id="QRDZ01000041">
    <property type="protein sequence ID" value="RED55927.1"/>
    <property type="molecule type" value="Genomic_DNA"/>
</dbReference>
<evidence type="ECO:0000313" key="6">
    <source>
        <dbReference type="EMBL" id="RED55927.1"/>
    </source>
</evidence>
<evidence type="ECO:0000313" key="7">
    <source>
        <dbReference type="Proteomes" id="UP000256977"/>
    </source>
</evidence>
<dbReference type="Proteomes" id="UP000256977">
    <property type="component" value="Unassembled WGS sequence"/>
</dbReference>
<dbReference type="FunFam" id="1.10.10.10:FF:000001">
    <property type="entry name" value="LysR family transcriptional regulator"/>
    <property type="match status" value="1"/>
</dbReference>
<organism evidence="6 7">
    <name type="scientific">Cohnella phaseoli</name>
    <dbReference type="NCBI Taxonomy" id="456490"/>
    <lineage>
        <taxon>Bacteria</taxon>
        <taxon>Bacillati</taxon>
        <taxon>Bacillota</taxon>
        <taxon>Bacilli</taxon>
        <taxon>Bacillales</taxon>
        <taxon>Paenibacillaceae</taxon>
        <taxon>Cohnella</taxon>
    </lineage>
</organism>
<dbReference type="Gene3D" id="1.10.10.10">
    <property type="entry name" value="Winged helix-like DNA-binding domain superfamily/Winged helix DNA-binding domain"/>
    <property type="match status" value="1"/>
</dbReference>
<evidence type="ECO:0000256" key="4">
    <source>
        <dbReference type="ARBA" id="ARBA00023163"/>
    </source>
</evidence>
<dbReference type="PROSITE" id="PS50931">
    <property type="entry name" value="HTH_LYSR"/>
    <property type="match status" value="1"/>
</dbReference>
<dbReference type="Gene3D" id="3.40.190.290">
    <property type="match status" value="1"/>
</dbReference>
<dbReference type="SUPFAM" id="SSF53850">
    <property type="entry name" value="Periplasmic binding protein-like II"/>
    <property type="match status" value="1"/>
</dbReference>
<sequence>MAVNIENVEAFVYVIHCGSFNKAAEALYLSQPSVTARIQSLERDLDCRLFDRQGKAVRITEEGRRFLPYAQQLLLTYQKGKLHVNRKKSLPEEIKIGCTVTVSNYVVPELLPRLTAHFPNTHYKFVTGTTDEIVGKVLNKEVDIGFVRGVNHPNLHSVKFYEDPISLYVYEDHPFIGMERLSVEQIARQPLVFFECGALDWLRIHRIFENLDHPPNIRIQTDNSEMAKRLVLGRTGISFLPGLSVRQEVASGKLVPLRMPETDGIALQTNVISNPGEHGQFLNEIIAIGQQFNAQ</sequence>
<dbReference type="Pfam" id="PF00126">
    <property type="entry name" value="HTH_1"/>
    <property type="match status" value="1"/>
</dbReference>
<dbReference type="PANTHER" id="PTHR30126:SF40">
    <property type="entry name" value="HTH-TYPE TRANSCRIPTIONAL REGULATOR GLTR"/>
    <property type="match status" value="1"/>
</dbReference>
<dbReference type="PRINTS" id="PR00039">
    <property type="entry name" value="HTHLYSR"/>
</dbReference>
<proteinExistence type="inferred from homology"/>
<comment type="similarity">
    <text evidence="1">Belongs to the LysR transcriptional regulatory family.</text>
</comment>
<dbReference type="Pfam" id="PF03466">
    <property type="entry name" value="LysR_substrate"/>
    <property type="match status" value="1"/>
</dbReference>
<keyword evidence="2" id="KW-0805">Transcription regulation</keyword>
<dbReference type="SUPFAM" id="SSF46785">
    <property type="entry name" value="Winged helix' DNA-binding domain"/>
    <property type="match status" value="1"/>
</dbReference>
<comment type="caution">
    <text evidence="6">The sequence shown here is derived from an EMBL/GenBank/DDBJ whole genome shotgun (WGS) entry which is preliminary data.</text>
</comment>
<keyword evidence="4" id="KW-0804">Transcription</keyword>
<evidence type="ECO:0000256" key="1">
    <source>
        <dbReference type="ARBA" id="ARBA00009437"/>
    </source>
</evidence>
<keyword evidence="7" id="KW-1185">Reference proteome</keyword>
<dbReference type="GO" id="GO:0003700">
    <property type="term" value="F:DNA-binding transcription factor activity"/>
    <property type="evidence" value="ECO:0007669"/>
    <property type="project" value="InterPro"/>
</dbReference>
<protein>
    <submittedName>
        <fullName evidence="6">DNA-binding transcriptional LysR family regulator</fullName>
    </submittedName>
</protein>
<dbReference type="InterPro" id="IPR000847">
    <property type="entry name" value="LysR_HTH_N"/>
</dbReference>
<dbReference type="InterPro" id="IPR005119">
    <property type="entry name" value="LysR_subst-bd"/>
</dbReference>